<dbReference type="AlphaFoldDB" id="A0A060ZM43"/>
<reference evidence="3" key="1">
    <citation type="journal article" date="2014" name="Nat. Commun.">
        <title>The rainbow trout genome provides novel insights into evolution after whole-genome duplication in vertebrates.</title>
        <authorList>
            <person name="Berthelot C."/>
            <person name="Brunet F."/>
            <person name="Chalopin D."/>
            <person name="Juanchich A."/>
            <person name="Bernard M."/>
            <person name="Noel B."/>
            <person name="Bento P."/>
            <person name="Da Silva C."/>
            <person name="Labadie K."/>
            <person name="Alberti A."/>
            <person name="Aury J.M."/>
            <person name="Louis A."/>
            <person name="Dehais P."/>
            <person name="Bardou P."/>
            <person name="Montfort J."/>
            <person name="Klopp C."/>
            <person name="Cabau C."/>
            <person name="Gaspin C."/>
            <person name="Thorgaard G.H."/>
            <person name="Boussaha M."/>
            <person name="Quillet E."/>
            <person name="Guyomard R."/>
            <person name="Galiana D."/>
            <person name="Bobe J."/>
            <person name="Volff J.N."/>
            <person name="Genet C."/>
            <person name="Wincker P."/>
            <person name="Jaillon O."/>
            <person name="Roest Crollius H."/>
            <person name="Guiguen Y."/>
        </authorList>
    </citation>
    <scope>NUCLEOTIDE SEQUENCE [LARGE SCALE GENOMIC DNA]</scope>
</reference>
<evidence type="ECO:0000256" key="2">
    <source>
        <dbReference type="SAM" id="MobiDB-lite"/>
    </source>
</evidence>
<gene>
    <name evidence="3" type="ORF">GSONMT00056986001</name>
</gene>
<dbReference type="PaxDb" id="8022-A0A060ZM43"/>
<sequence>MSADPSSYLAQPLSFHPSPHSGPMKVGTSLLESSAMWDMAYGAQPIRIGAADLSSGSSGYQSGTSHTGSDLLKEQLREIRSLRQRLEDSIQTNDRLRQQLEEGLVNQARDKGAPTNICIQGLDSVSQLSSEIRALKEENLSLQDRLQQASRGN</sequence>
<evidence type="ECO:0000313" key="4">
    <source>
        <dbReference type="Proteomes" id="UP000193380"/>
    </source>
</evidence>
<evidence type="ECO:0000313" key="3">
    <source>
        <dbReference type="EMBL" id="CDR06839.1"/>
    </source>
</evidence>
<dbReference type="GO" id="GO:1903358">
    <property type="term" value="P:regulation of Golgi organization"/>
    <property type="evidence" value="ECO:0007669"/>
    <property type="project" value="TreeGrafter"/>
</dbReference>
<dbReference type="PANTHER" id="PTHR46501">
    <property type="entry name" value="MYOMEGALIN"/>
    <property type="match status" value="1"/>
</dbReference>
<dbReference type="STRING" id="8022.A0A060ZM43"/>
<dbReference type="GO" id="GO:0060090">
    <property type="term" value="F:molecular adaptor activity"/>
    <property type="evidence" value="ECO:0007669"/>
    <property type="project" value="TreeGrafter"/>
</dbReference>
<protein>
    <recommendedName>
        <fullName evidence="5">Myomegalin-like</fullName>
    </recommendedName>
</protein>
<dbReference type="GO" id="GO:0005794">
    <property type="term" value="C:Golgi apparatus"/>
    <property type="evidence" value="ECO:0007669"/>
    <property type="project" value="TreeGrafter"/>
</dbReference>
<dbReference type="PANTHER" id="PTHR46501:SF2">
    <property type="entry name" value="MYOMEGALIN"/>
    <property type="match status" value="1"/>
</dbReference>
<reference evidence="3" key="2">
    <citation type="submission" date="2014-03" db="EMBL/GenBank/DDBJ databases">
        <authorList>
            <person name="Genoscope - CEA"/>
        </authorList>
    </citation>
    <scope>NUCLEOTIDE SEQUENCE</scope>
</reference>
<proteinExistence type="predicted"/>
<keyword evidence="1" id="KW-0175">Coiled coil</keyword>
<feature type="coiled-coil region" evidence="1">
    <location>
        <begin position="125"/>
        <end position="152"/>
    </location>
</feature>
<organism evidence="3 4">
    <name type="scientific">Oncorhynchus mykiss</name>
    <name type="common">Rainbow trout</name>
    <name type="synonym">Salmo gairdneri</name>
    <dbReference type="NCBI Taxonomy" id="8022"/>
    <lineage>
        <taxon>Eukaryota</taxon>
        <taxon>Metazoa</taxon>
        <taxon>Chordata</taxon>
        <taxon>Craniata</taxon>
        <taxon>Vertebrata</taxon>
        <taxon>Euteleostomi</taxon>
        <taxon>Actinopterygii</taxon>
        <taxon>Neopterygii</taxon>
        <taxon>Teleostei</taxon>
        <taxon>Protacanthopterygii</taxon>
        <taxon>Salmoniformes</taxon>
        <taxon>Salmonidae</taxon>
        <taxon>Salmoninae</taxon>
        <taxon>Oncorhynchus</taxon>
    </lineage>
</organism>
<feature type="region of interest" description="Disordered" evidence="2">
    <location>
        <begin position="52"/>
        <end position="71"/>
    </location>
</feature>
<dbReference type="GO" id="GO:0007098">
    <property type="term" value="P:centrosome cycle"/>
    <property type="evidence" value="ECO:0007669"/>
    <property type="project" value="TreeGrafter"/>
</dbReference>
<evidence type="ECO:0008006" key="5">
    <source>
        <dbReference type="Google" id="ProtNLM"/>
    </source>
</evidence>
<dbReference type="Proteomes" id="UP000193380">
    <property type="component" value="Unassembled WGS sequence"/>
</dbReference>
<dbReference type="GO" id="GO:0005813">
    <property type="term" value="C:centrosome"/>
    <property type="evidence" value="ECO:0007669"/>
    <property type="project" value="TreeGrafter"/>
</dbReference>
<dbReference type="GO" id="GO:0090063">
    <property type="term" value="P:positive regulation of microtubule nucleation"/>
    <property type="evidence" value="ECO:0007669"/>
    <property type="project" value="TreeGrafter"/>
</dbReference>
<dbReference type="EMBL" id="FR968765">
    <property type="protein sequence ID" value="CDR06839.1"/>
    <property type="molecule type" value="Genomic_DNA"/>
</dbReference>
<feature type="region of interest" description="Disordered" evidence="2">
    <location>
        <begin position="1"/>
        <end position="26"/>
    </location>
</feature>
<feature type="compositionally biased region" description="Low complexity" evidence="2">
    <location>
        <begin position="54"/>
        <end position="69"/>
    </location>
</feature>
<accession>A0A060ZM43</accession>
<dbReference type="InterPro" id="IPR052593">
    <property type="entry name" value="MT-associated_AKAP9-binding"/>
</dbReference>
<name>A0A060ZM43_ONCMY</name>
<evidence type="ECO:0000256" key="1">
    <source>
        <dbReference type="SAM" id="Coils"/>
    </source>
</evidence>